<feature type="region of interest" description="Disordered" evidence="1">
    <location>
        <begin position="135"/>
        <end position="154"/>
    </location>
</feature>
<evidence type="ECO:0000256" key="1">
    <source>
        <dbReference type="SAM" id="MobiDB-lite"/>
    </source>
</evidence>
<evidence type="ECO:0000313" key="3">
    <source>
        <dbReference type="Proteomes" id="UP001215598"/>
    </source>
</evidence>
<gene>
    <name evidence="2" type="ORF">B0H16DRAFT_1490130</name>
</gene>
<accession>A0AAD7KJL2</accession>
<keyword evidence="3" id="KW-1185">Reference proteome</keyword>
<dbReference type="AlphaFoldDB" id="A0AAD7KJL2"/>
<sequence>MFPAKPLESHEIVTLIHYISPEIQLLPPHLVASELAFRQSCLKLTPDDPAYLIWPSSDDPQHVVDALESFQRKPIEDLSLDFRTAYTADDSLFAHVELTNELRLVFQWEDTWKIFNFCRMPFPLDSAPRLEHLPIDDDEIDSGEDSPDSYWDSYGGAAADREIDAAEFEREEEKNEGNDSVVPSPAPEKQWLDVDPISFSYAELHPATDPIESLSDRLEALSQRSLASDDERTIAVVNGASEVALKESLRGVWKLWRSNRAMATPADQELFLSVVHEVLEEP</sequence>
<evidence type="ECO:0000313" key="2">
    <source>
        <dbReference type="EMBL" id="KAJ7786347.1"/>
    </source>
</evidence>
<protein>
    <submittedName>
        <fullName evidence="2">Uncharacterized protein</fullName>
    </submittedName>
</protein>
<reference evidence="2" key="1">
    <citation type="submission" date="2023-03" db="EMBL/GenBank/DDBJ databases">
        <title>Massive genome expansion in bonnet fungi (Mycena s.s.) driven by repeated elements and novel gene families across ecological guilds.</title>
        <authorList>
            <consortium name="Lawrence Berkeley National Laboratory"/>
            <person name="Harder C.B."/>
            <person name="Miyauchi S."/>
            <person name="Viragh M."/>
            <person name="Kuo A."/>
            <person name="Thoen E."/>
            <person name="Andreopoulos B."/>
            <person name="Lu D."/>
            <person name="Skrede I."/>
            <person name="Drula E."/>
            <person name="Henrissat B."/>
            <person name="Morin E."/>
            <person name="Kohler A."/>
            <person name="Barry K."/>
            <person name="LaButti K."/>
            <person name="Morin E."/>
            <person name="Salamov A."/>
            <person name="Lipzen A."/>
            <person name="Mereny Z."/>
            <person name="Hegedus B."/>
            <person name="Baldrian P."/>
            <person name="Stursova M."/>
            <person name="Weitz H."/>
            <person name="Taylor A."/>
            <person name="Grigoriev I.V."/>
            <person name="Nagy L.G."/>
            <person name="Martin F."/>
            <person name="Kauserud H."/>
        </authorList>
    </citation>
    <scope>NUCLEOTIDE SEQUENCE</scope>
    <source>
        <strain evidence="2">CBHHK182m</strain>
    </source>
</reference>
<organism evidence="2 3">
    <name type="scientific">Mycena metata</name>
    <dbReference type="NCBI Taxonomy" id="1033252"/>
    <lineage>
        <taxon>Eukaryota</taxon>
        <taxon>Fungi</taxon>
        <taxon>Dikarya</taxon>
        <taxon>Basidiomycota</taxon>
        <taxon>Agaricomycotina</taxon>
        <taxon>Agaricomycetes</taxon>
        <taxon>Agaricomycetidae</taxon>
        <taxon>Agaricales</taxon>
        <taxon>Marasmiineae</taxon>
        <taxon>Mycenaceae</taxon>
        <taxon>Mycena</taxon>
    </lineage>
</organism>
<comment type="caution">
    <text evidence="2">The sequence shown here is derived from an EMBL/GenBank/DDBJ whole genome shotgun (WGS) entry which is preliminary data.</text>
</comment>
<proteinExistence type="predicted"/>
<dbReference type="Proteomes" id="UP001215598">
    <property type="component" value="Unassembled WGS sequence"/>
</dbReference>
<feature type="compositionally biased region" description="Acidic residues" evidence="1">
    <location>
        <begin position="136"/>
        <end position="147"/>
    </location>
</feature>
<dbReference type="EMBL" id="JARKIB010000001">
    <property type="protein sequence ID" value="KAJ7786347.1"/>
    <property type="molecule type" value="Genomic_DNA"/>
</dbReference>
<name>A0AAD7KJL2_9AGAR</name>